<dbReference type="EMBL" id="JANPWB010000002">
    <property type="protein sequence ID" value="KAJ1208375.1"/>
    <property type="molecule type" value="Genomic_DNA"/>
</dbReference>
<gene>
    <name evidence="1" type="ORF">NDU88_003761</name>
</gene>
<evidence type="ECO:0000313" key="1">
    <source>
        <dbReference type="EMBL" id="KAJ1208375.1"/>
    </source>
</evidence>
<dbReference type="Gene3D" id="3.30.70.1820">
    <property type="entry name" value="L1 transposable element, RRM domain"/>
    <property type="match status" value="1"/>
</dbReference>
<protein>
    <submittedName>
        <fullName evidence="1">Uncharacterized protein</fullName>
    </submittedName>
</protein>
<keyword evidence="2" id="KW-1185">Reference proteome</keyword>
<proteinExistence type="predicted"/>
<evidence type="ECO:0000313" key="2">
    <source>
        <dbReference type="Proteomes" id="UP001066276"/>
    </source>
</evidence>
<reference evidence="1" key="1">
    <citation type="journal article" date="2022" name="bioRxiv">
        <title>Sequencing and chromosome-scale assembly of the giantPleurodeles waltlgenome.</title>
        <authorList>
            <person name="Brown T."/>
            <person name="Elewa A."/>
            <person name="Iarovenko S."/>
            <person name="Subramanian E."/>
            <person name="Araus A.J."/>
            <person name="Petzold A."/>
            <person name="Susuki M."/>
            <person name="Suzuki K.-i.T."/>
            <person name="Hayashi T."/>
            <person name="Toyoda A."/>
            <person name="Oliveira C."/>
            <person name="Osipova E."/>
            <person name="Leigh N.D."/>
            <person name="Simon A."/>
            <person name="Yun M.H."/>
        </authorList>
    </citation>
    <scope>NUCLEOTIDE SEQUENCE</scope>
    <source>
        <strain evidence="1">20211129_DDA</strain>
        <tissue evidence="1">Liver</tissue>
    </source>
</reference>
<dbReference type="Proteomes" id="UP001066276">
    <property type="component" value="Chromosome 1_2"/>
</dbReference>
<organism evidence="1 2">
    <name type="scientific">Pleurodeles waltl</name>
    <name type="common">Iberian ribbed newt</name>
    <dbReference type="NCBI Taxonomy" id="8319"/>
    <lineage>
        <taxon>Eukaryota</taxon>
        <taxon>Metazoa</taxon>
        <taxon>Chordata</taxon>
        <taxon>Craniata</taxon>
        <taxon>Vertebrata</taxon>
        <taxon>Euteleostomi</taxon>
        <taxon>Amphibia</taxon>
        <taxon>Batrachia</taxon>
        <taxon>Caudata</taxon>
        <taxon>Salamandroidea</taxon>
        <taxon>Salamandridae</taxon>
        <taxon>Pleurodelinae</taxon>
        <taxon>Pleurodeles</taxon>
    </lineage>
</organism>
<name>A0AAV7W677_PLEWA</name>
<comment type="caution">
    <text evidence="1">The sequence shown here is derived from an EMBL/GenBank/DDBJ whole genome shotgun (WGS) entry which is preliminary data.</text>
</comment>
<dbReference type="AlphaFoldDB" id="A0AAV7W677"/>
<sequence length="90" mass="10600">MLCLRRKLRGLEDRSRRDNVQFFGIPEQAEEVDIQADLQNIIPMLTALTFDPPLEFQRVQHLGPNRLESVTRLRPIIVCILLHRQTRQLL</sequence>
<accession>A0AAV7W677</accession>